<name>A0A8J2VCD4_9FLAO</name>
<proteinExistence type="predicted"/>
<dbReference type="GO" id="GO:0003677">
    <property type="term" value="F:DNA binding"/>
    <property type="evidence" value="ECO:0007669"/>
    <property type="project" value="InterPro"/>
</dbReference>
<evidence type="ECO:0000259" key="1">
    <source>
        <dbReference type="Pfam" id="PF09862"/>
    </source>
</evidence>
<evidence type="ECO:0000313" key="3">
    <source>
        <dbReference type="Proteomes" id="UP000652231"/>
    </source>
</evidence>
<feature type="domain" description="DUF2089" evidence="1">
    <location>
        <begin position="5"/>
        <end position="49"/>
    </location>
</feature>
<protein>
    <recommendedName>
        <fullName evidence="1">DUF2089 domain-containing protein</fullName>
    </recommendedName>
</protein>
<accession>A0A8J2VCD4</accession>
<dbReference type="Pfam" id="PF09862">
    <property type="entry name" value="DUF2089"/>
    <property type="match status" value="1"/>
</dbReference>
<dbReference type="AlphaFoldDB" id="A0A8J2VCD4"/>
<sequence length="59" mass="6963">MYLKLSQEEQDFVLQFLINSGSLKEMAKQMNNSYPTIRNKLDDIIEKINRLKEDENTAL</sequence>
<gene>
    <name evidence="2" type="ORF">GCM10011312_23020</name>
</gene>
<dbReference type="InterPro" id="IPR018658">
    <property type="entry name" value="DUF2089"/>
</dbReference>
<keyword evidence="3" id="KW-1185">Reference proteome</keyword>
<reference evidence="2" key="2">
    <citation type="submission" date="2020-09" db="EMBL/GenBank/DDBJ databases">
        <authorList>
            <person name="Sun Q."/>
            <person name="Zhou Y."/>
        </authorList>
    </citation>
    <scope>NUCLEOTIDE SEQUENCE</scope>
    <source>
        <strain evidence="2">CGMCC 1.12924</strain>
    </source>
</reference>
<organism evidence="2 3">
    <name type="scientific">Planktosalinus lacus</name>
    <dbReference type="NCBI Taxonomy" id="1526573"/>
    <lineage>
        <taxon>Bacteria</taxon>
        <taxon>Pseudomonadati</taxon>
        <taxon>Bacteroidota</taxon>
        <taxon>Flavobacteriia</taxon>
        <taxon>Flavobacteriales</taxon>
        <taxon>Flavobacteriaceae</taxon>
        <taxon>Planktosalinus</taxon>
    </lineage>
</organism>
<dbReference type="SUPFAM" id="SSF46894">
    <property type="entry name" value="C-terminal effector domain of the bipartite response regulators"/>
    <property type="match status" value="1"/>
</dbReference>
<reference evidence="2" key="1">
    <citation type="journal article" date="2014" name="Int. J. Syst. Evol. Microbiol.">
        <title>Complete genome sequence of Corynebacterium casei LMG S-19264T (=DSM 44701T), isolated from a smear-ripened cheese.</title>
        <authorList>
            <consortium name="US DOE Joint Genome Institute (JGI-PGF)"/>
            <person name="Walter F."/>
            <person name="Albersmeier A."/>
            <person name="Kalinowski J."/>
            <person name="Ruckert C."/>
        </authorList>
    </citation>
    <scope>NUCLEOTIDE SEQUENCE</scope>
    <source>
        <strain evidence="2">CGMCC 1.12924</strain>
    </source>
</reference>
<dbReference type="EMBL" id="BMGK01000010">
    <property type="protein sequence ID" value="GGD98928.1"/>
    <property type="molecule type" value="Genomic_DNA"/>
</dbReference>
<comment type="caution">
    <text evidence="2">The sequence shown here is derived from an EMBL/GenBank/DDBJ whole genome shotgun (WGS) entry which is preliminary data.</text>
</comment>
<dbReference type="Proteomes" id="UP000652231">
    <property type="component" value="Unassembled WGS sequence"/>
</dbReference>
<evidence type="ECO:0000313" key="2">
    <source>
        <dbReference type="EMBL" id="GGD98928.1"/>
    </source>
</evidence>
<dbReference type="InterPro" id="IPR016032">
    <property type="entry name" value="Sig_transdc_resp-reg_C-effctor"/>
</dbReference>
<dbReference type="GO" id="GO:0006355">
    <property type="term" value="P:regulation of DNA-templated transcription"/>
    <property type="evidence" value="ECO:0007669"/>
    <property type="project" value="InterPro"/>
</dbReference>